<comment type="caution">
    <text evidence="1">The sequence shown here is derived from an EMBL/GenBank/DDBJ whole genome shotgun (WGS) entry which is preliminary data.</text>
</comment>
<proteinExistence type="predicted"/>
<reference evidence="1" key="1">
    <citation type="submission" date="2021-06" db="EMBL/GenBank/DDBJ databases">
        <authorList>
            <person name="Kallberg Y."/>
            <person name="Tangrot J."/>
            <person name="Rosling A."/>
        </authorList>
    </citation>
    <scope>NUCLEOTIDE SEQUENCE</scope>
    <source>
        <strain evidence="1">CL356</strain>
    </source>
</reference>
<dbReference type="EMBL" id="CAJVPT010008177">
    <property type="protein sequence ID" value="CAG8549101.1"/>
    <property type="molecule type" value="Genomic_DNA"/>
</dbReference>
<organism evidence="1 2">
    <name type="scientific">Acaulospora colombiana</name>
    <dbReference type="NCBI Taxonomy" id="27376"/>
    <lineage>
        <taxon>Eukaryota</taxon>
        <taxon>Fungi</taxon>
        <taxon>Fungi incertae sedis</taxon>
        <taxon>Mucoromycota</taxon>
        <taxon>Glomeromycotina</taxon>
        <taxon>Glomeromycetes</taxon>
        <taxon>Diversisporales</taxon>
        <taxon>Acaulosporaceae</taxon>
        <taxon>Acaulospora</taxon>
    </lineage>
</organism>
<protein>
    <submittedName>
        <fullName evidence="1">1151_t:CDS:1</fullName>
    </submittedName>
</protein>
<evidence type="ECO:0000313" key="1">
    <source>
        <dbReference type="EMBL" id="CAG8549101.1"/>
    </source>
</evidence>
<gene>
    <name evidence="1" type="ORF">ACOLOM_LOCUS4778</name>
</gene>
<accession>A0ACA9LSY5</accession>
<evidence type="ECO:0000313" key="2">
    <source>
        <dbReference type="Proteomes" id="UP000789525"/>
    </source>
</evidence>
<dbReference type="Proteomes" id="UP000789525">
    <property type="component" value="Unassembled WGS sequence"/>
</dbReference>
<name>A0ACA9LSY5_9GLOM</name>
<sequence>MKSNIRFISFLIYLLITLAIAHENVEICDKNGYCYPKVFVPTNEFTEVLEGQEIPSGLHIKIDFSTGKKYAKLLDQNDPRSEVVLIDEEGSIHQDSHLNLVDSGTHESLENNPKVNIYYKDSVNFNNNTLPIISSKPSKHISHSDHILFDSYVSQLTQSSQSLKIIISVLDGLEDLVHELDFGIKLARGHGLTFIVALLGHGSGEVRKKAALVIGTAMQNNPLAQGEALRMNLIPQFLDSLSEEQDIKVSSRLLYALSSIVRGNRRAIQTVNSYQGLSRLATLYQKFENNEFRAKCALFVTDFIDPNMVKADQPMEIYEQGKEQQRYGSDTVKSLFLNVMEFWCKLFQTTLSDKSTKSAEIDFDTGEKILRGISMIKNHYPLQCPVQDGFKIWLSEQIDAMKDEDYLEDYIRLLQQVQVQYGLS</sequence>
<keyword evidence="2" id="KW-1185">Reference proteome</keyword>